<dbReference type="OrthoDB" id="5297432at2"/>
<feature type="domain" description="AAA+ ATPase" evidence="1">
    <location>
        <begin position="137"/>
        <end position="291"/>
    </location>
</feature>
<keyword evidence="3" id="KW-1185">Reference proteome</keyword>
<dbReference type="Proteomes" id="UP000183974">
    <property type="component" value="Unassembled WGS sequence"/>
</dbReference>
<dbReference type="Gene3D" id="3.40.50.300">
    <property type="entry name" value="P-loop containing nucleotide triphosphate hydrolases"/>
    <property type="match status" value="1"/>
</dbReference>
<dbReference type="AlphaFoldDB" id="A0A1M7HBL5"/>
<dbReference type="GO" id="GO:0030163">
    <property type="term" value="P:protein catabolic process"/>
    <property type="evidence" value="ECO:0007669"/>
    <property type="project" value="InterPro"/>
</dbReference>
<dbReference type="InterPro" id="IPR003959">
    <property type="entry name" value="ATPase_AAA_core"/>
</dbReference>
<sequence length="349" mass="39247">MPRIPFADVRFPPENLQSEFEINTRLKRFLWRYRENMENPPDELGLSEEDRAKIERRTQKYLRKVANQSGLAHLDRKDRARLEVFRNGARLMPVETEHRVDEIASALHTEMPWMAPATERLWQDMRASVRNGDPAPLVRPMLLVGPPGIGKSQWARLLGDLISVPTTIIEATGEPAPFAVTGSQRGWGSASPGKVLEGIMASQIANPVIVIDEIEKAGAVQSTGGQRYTLAEGLLPLLERSTARHWSCPYFRIAFDMSWVTWVLTANTLRALSEPFLSRCPPTELTALTQEHLTGFAEREGARRDLPQDAVDAVKEVVEAIRTPHHVSLRSVVRMLDAVEHAVNRPVLH</sequence>
<dbReference type="EMBL" id="FRBR01000012">
    <property type="protein sequence ID" value="SHM25859.1"/>
    <property type="molecule type" value="Genomic_DNA"/>
</dbReference>
<dbReference type="STRING" id="337701.SAMN05444398_11272"/>
<dbReference type="InterPro" id="IPR003593">
    <property type="entry name" value="AAA+_ATPase"/>
</dbReference>
<dbReference type="Pfam" id="PF00004">
    <property type="entry name" value="AAA"/>
    <property type="match status" value="1"/>
</dbReference>
<dbReference type="SMART" id="SM00382">
    <property type="entry name" value="AAA"/>
    <property type="match status" value="1"/>
</dbReference>
<accession>A0A1M7HBL5</accession>
<evidence type="ECO:0000259" key="1">
    <source>
        <dbReference type="SMART" id="SM00382"/>
    </source>
</evidence>
<dbReference type="GO" id="GO:0004176">
    <property type="term" value="F:ATP-dependent peptidase activity"/>
    <property type="evidence" value="ECO:0007669"/>
    <property type="project" value="InterPro"/>
</dbReference>
<dbReference type="GO" id="GO:0016887">
    <property type="term" value="F:ATP hydrolysis activity"/>
    <property type="evidence" value="ECO:0007669"/>
    <property type="project" value="InterPro"/>
</dbReference>
<proteinExistence type="predicted"/>
<dbReference type="InterPro" id="IPR027065">
    <property type="entry name" value="Lon_Prtase"/>
</dbReference>
<reference evidence="2 3" key="1">
    <citation type="submission" date="2016-11" db="EMBL/GenBank/DDBJ databases">
        <authorList>
            <person name="Jaros S."/>
            <person name="Januszkiewicz K."/>
            <person name="Wedrychowicz H."/>
        </authorList>
    </citation>
    <scope>NUCLEOTIDE SEQUENCE [LARGE SCALE GENOMIC DNA]</scope>
    <source>
        <strain evidence="2 3">DSM 29589</strain>
    </source>
</reference>
<dbReference type="GO" id="GO:0005524">
    <property type="term" value="F:ATP binding"/>
    <property type="evidence" value="ECO:0007669"/>
    <property type="project" value="InterPro"/>
</dbReference>
<dbReference type="GO" id="GO:0004252">
    <property type="term" value="F:serine-type endopeptidase activity"/>
    <property type="evidence" value="ECO:0007669"/>
    <property type="project" value="InterPro"/>
</dbReference>
<dbReference type="PANTHER" id="PTHR10046">
    <property type="entry name" value="ATP DEPENDENT LON PROTEASE FAMILY MEMBER"/>
    <property type="match status" value="1"/>
</dbReference>
<gene>
    <name evidence="2" type="ORF">SAMN05444398_11272</name>
</gene>
<protein>
    <submittedName>
        <fullName evidence="2">ATPase family associated with various cellular activities (AAA)</fullName>
    </submittedName>
</protein>
<dbReference type="SUPFAM" id="SSF52540">
    <property type="entry name" value="P-loop containing nucleoside triphosphate hydrolases"/>
    <property type="match status" value="1"/>
</dbReference>
<name>A0A1M7HBL5_9RHOB</name>
<dbReference type="InterPro" id="IPR027417">
    <property type="entry name" value="P-loop_NTPase"/>
</dbReference>
<dbReference type="RefSeq" id="WP_073036267.1">
    <property type="nucleotide sequence ID" value="NZ_BMLR01000008.1"/>
</dbReference>
<evidence type="ECO:0000313" key="2">
    <source>
        <dbReference type="EMBL" id="SHM25859.1"/>
    </source>
</evidence>
<evidence type="ECO:0000313" key="3">
    <source>
        <dbReference type="Proteomes" id="UP000183974"/>
    </source>
</evidence>
<organism evidence="2 3">
    <name type="scientific">Roseovarius pacificus</name>
    <dbReference type="NCBI Taxonomy" id="337701"/>
    <lineage>
        <taxon>Bacteria</taxon>
        <taxon>Pseudomonadati</taxon>
        <taxon>Pseudomonadota</taxon>
        <taxon>Alphaproteobacteria</taxon>
        <taxon>Rhodobacterales</taxon>
        <taxon>Roseobacteraceae</taxon>
        <taxon>Roseovarius</taxon>
    </lineage>
</organism>